<keyword evidence="2" id="KW-1185">Reference proteome</keyword>
<gene>
    <name evidence="1" type="ORF">LARSCL_LOCUS6300</name>
</gene>
<reference evidence="1 2" key="1">
    <citation type="submission" date="2024-04" db="EMBL/GenBank/DDBJ databases">
        <authorList>
            <person name="Rising A."/>
            <person name="Reimegard J."/>
            <person name="Sonavane S."/>
            <person name="Akerstrom W."/>
            <person name="Nylinder S."/>
            <person name="Hedman E."/>
            <person name="Kallberg Y."/>
        </authorList>
    </citation>
    <scope>NUCLEOTIDE SEQUENCE [LARGE SCALE GENOMIC DNA]</scope>
</reference>
<protein>
    <submittedName>
        <fullName evidence="1">Uncharacterized protein</fullName>
    </submittedName>
</protein>
<name>A0AAV1ZPK6_9ARAC</name>
<sequence>LLKYIRNIPGLLYQSGFIGIQRAVTGNLKTHPCTDPKMVSGLLNHLSTEGIYP</sequence>
<feature type="non-terminal residue" evidence="1">
    <location>
        <position position="1"/>
    </location>
</feature>
<evidence type="ECO:0000313" key="2">
    <source>
        <dbReference type="Proteomes" id="UP001497382"/>
    </source>
</evidence>
<organism evidence="1 2">
    <name type="scientific">Larinioides sclopetarius</name>
    <dbReference type="NCBI Taxonomy" id="280406"/>
    <lineage>
        <taxon>Eukaryota</taxon>
        <taxon>Metazoa</taxon>
        <taxon>Ecdysozoa</taxon>
        <taxon>Arthropoda</taxon>
        <taxon>Chelicerata</taxon>
        <taxon>Arachnida</taxon>
        <taxon>Araneae</taxon>
        <taxon>Araneomorphae</taxon>
        <taxon>Entelegynae</taxon>
        <taxon>Araneoidea</taxon>
        <taxon>Araneidae</taxon>
        <taxon>Larinioides</taxon>
    </lineage>
</organism>
<proteinExistence type="predicted"/>
<evidence type="ECO:0000313" key="1">
    <source>
        <dbReference type="EMBL" id="CAL1272297.1"/>
    </source>
</evidence>
<accession>A0AAV1ZPK6</accession>
<dbReference type="AlphaFoldDB" id="A0AAV1ZPK6"/>
<dbReference type="Proteomes" id="UP001497382">
    <property type="component" value="Unassembled WGS sequence"/>
</dbReference>
<dbReference type="EMBL" id="CAXIEN010000059">
    <property type="protein sequence ID" value="CAL1272297.1"/>
    <property type="molecule type" value="Genomic_DNA"/>
</dbReference>
<comment type="caution">
    <text evidence="1">The sequence shown here is derived from an EMBL/GenBank/DDBJ whole genome shotgun (WGS) entry which is preliminary data.</text>
</comment>